<organism evidence="4 5">
    <name type="scientific">Nocardioides ginsengisoli</name>
    <dbReference type="NCBI Taxonomy" id="363868"/>
    <lineage>
        <taxon>Bacteria</taxon>
        <taxon>Bacillati</taxon>
        <taxon>Actinomycetota</taxon>
        <taxon>Actinomycetes</taxon>
        <taxon>Propionibacteriales</taxon>
        <taxon>Nocardioidaceae</taxon>
        <taxon>Nocardioides</taxon>
    </lineage>
</organism>
<reference evidence="5" key="1">
    <citation type="journal article" date="2019" name="Int. J. Syst. Evol. Microbiol.">
        <title>The Global Catalogue of Microorganisms (GCM) 10K type strain sequencing project: providing services to taxonomists for standard genome sequencing and annotation.</title>
        <authorList>
            <consortium name="The Broad Institute Genomics Platform"/>
            <consortium name="The Broad Institute Genome Sequencing Center for Infectious Disease"/>
            <person name="Wu L."/>
            <person name="Ma J."/>
        </authorList>
    </citation>
    <scope>NUCLEOTIDE SEQUENCE [LARGE SCALE GENOMIC DNA]</scope>
    <source>
        <strain evidence="5">CCUG 52478</strain>
    </source>
</reference>
<proteinExistence type="predicted"/>
<keyword evidence="2" id="KW-0804">Transcription</keyword>
<dbReference type="EMBL" id="JBHTLX010000004">
    <property type="protein sequence ID" value="MFD1246520.1"/>
    <property type="molecule type" value="Genomic_DNA"/>
</dbReference>
<accession>A0ABW3VUT0</accession>
<dbReference type="Proteomes" id="UP001597229">
    <property type="component" value="Unassembled WGS sequence"/>
</dbReference>
<keyword evidence="5" id="KW-1185">Reference proteome</keyword>
<name>A0ABW3VUT0_9ACTN</name>
<keyword evidence="1" id="KW-0805">Transcription regulation</keyword>
<protein>
    <recommendedName>
        <fullName evidence="6">Anti-sigma factor</fullName>
    </recommendedName>
</protein>
<keyword evidence="3" id="KW-0472">Membrane</keyword>
<keyword evidence="3" id="KW-1133">Transmembrane helix</keyword>
<feature type="transmembrane region" description="Helical" evidence="3">
    <location>
        <begin position="89"/>
        <end position="109"/>
    </location>
</feature>
<evidence type="ECO:0000256" key="2">
    <source>
        <dbReference type="ARBA" id="ARBA00023163"/>
    </source>
</evidence>
<gene>
    <name evidence="4" type="ORF">ACFQ3F_01845</name>
</gene>
<sequence length="218" mass="23347">MSCDFTHLDGAYALGALAADERAAYERHLPDCAECSRALGELSDLPGLLARVPREVVEELERVEPVPDTLLPGLMARLRTQARRRRRRVIAVAAAAVVLLGGVAVSIGATRQDDAPQLAAAQRMQSLGSPSSGWVSLTGRRWGTRIDLTCTYEGPLPGTTTYVLVVRSANGRSEQVGSWRSARGQEVHVTLATSTPPADIASVEVRTASGYSVLRLTE</sequence>
<comment type="caution">
    <text evidence="4">The sequence shown here is derived from an EMBL/GenBank/DDBJ whole genome shotgun (WGS) entry which is preliminary data.</text>
</comment>
<evidence type="ECO:0000256" key="1">
    <source>
        <dbReference type="ARBA" id="ARBA00023015"/>
    </source>
</evidence>
<evidence type="ECO:0000313" key="5">
    <source>
        <dbReference type="Proteomes" id="UP001597229"/>
    </source>
</evidence>
<dbReference type="Gene3D" id="1.10.10.1320">
    <property type="entry name" value="Anti-sigma factor, zinc-finger domain"/>
    <property type="match status" value="1"/>
</dbReference>
<evidence type="ECO:0000256" key="3">
    <source>
        <dbReference type="SAM" id="Phobius"/>
    </source>
</evidence>
<evidence type="ECO:0000313" key="4">
    <source>
        <dbReference type="EMBL" id="MFD1246520.1"/>
    </source>
</evidence>
<keyword evidence="3" id="KW-0812">Transmembrane</keyword>
<dbReference type="InterPro" id="IPR041916">
    <property type="entry name" value="Anti_sigma_zinc_sf"/>
</dbReference>
<evidence type="ECO:0008006" key="6">
    <source>
        <dbReference type="Google" id="ProtNLM"/>
    </source>
</evidence>
<dbReference type="RefSeq" id="WP_367920091.1">
    <property type="nucleotide sequence ID" value="NZ_BAABAC010000025.1"/>
</dbReference>